<evidence type="ECO:0000256" key="2">
    <source>
        <dbReference type="SAM" id="Phobius"/>
    </source>
</evidence>
<comment type="subcellular location">
    <subcellularLocation>
        <location evidence="1">Membrane</location>
        <topology evidence="1">Single-pass membrane protein</topology>
    </subcellularLocation>
</comment>
<reference evidence="3" key="1">
    <citation type="submission" date="2023-06" db="EMBL/GenBank/DDBJ databases">
        <authorList>
            <person name="Polev D.E."/>
            <person name="Saitova A.T."/>
            <person name="Bogumilchik E.A."/>
            <person name="Kokorina G.I."/>
            <person name="Voskresenskaia E.A."/>
        </authorList>
    </citation>
    <scope>NUCLEOTIDE SEQUENCE</scope>
    <source>
        <strain evidence="3">2145 StPb PI</strain>
    </source>
</reference>
<dbReference type="AlphaFoldDB" id="A0AAW7JY53"/>
<accession>A0AAW7JY53</accession>
<dbReference type="EMBL" id="JAUEHU010000008">
    <property type="protein sequence ID" value="MDN0087718.1"/>
    <property type="molecule type" value="Genomic_DNA"/>
</dbReference>
<dbReference type="GO" id="GO:0016020">
    <property type="term" value="C:membrane"/>
    <property type="evidence" value="ECO:0007669"/>
    <property type="project" value="UniProtKB-SubCell"/>
</dbReference>
<proteinExistence type="predicted"/>
<dbReference type="Proteomes" id="UP001167864">
    <property type="component" value="Unassembled WGS sequence"/>
</dbReference>
<sequence length="185" mass="21659">MSMQIAENKARFYGFTLLEIMLVIFILSSMSVIAIFSINNDKENTITEAEYLYNAINRIKKIGGYEQTVYIIKINLNGWAIEKLCLKECRGDNKITKGKFWPDKHWEQVYYGRKALKRDFGNSVLDLKVVLTGYDEWEDADSDHRFFYFILYPLLPKSSLSISLHDKYGVNVIDYNNDSLNIRRI</sequence>
<keyword evidence="2" id="KW-0472">Membrane</keyword>
<keyword evidence="2" id="KW-0812">Transmembrane</keyword>
<evidence type="ECO:0000313" key="4">
    <source>
        <dbReference type="Proteomes" id="UP001167864"/>
    </source>
</evidence>
<protein>
    <submittedName>
        <fullName evidence="3">Prepilin-type N-terminal cleavage/methylation domain-containing protein</fullName>
    </submittedName>
</protein>
<dbReference type="NCBIfam" id="TIGR02532">
    <property type="entry name" value="IV_pilin_GFxxxE"/>
    <property type="match status" value="1"/>
</dbReference>
<dbReference type="InterPro" id="IPR012902">
    <property type="entry name" value="N_methyl_site"/>
</dbReference>
<name>A0AAW7JY53_9GAMM</name>
<keyword evidence="2" id="KW-1133">Transmembrane helix</keyword>
<evidence type="ECO:0000313" key="3">
    <source>
        <dbReference type="EMBL" id="MDN0087718.1"/>
    </source>
</evidence>
<organism evidence="3 4">
    <name type="scientific">Yersinia nurmii</name>
    <dbReference type="NCBI Taxonomy" id="685706"/>
    <lineage>
        <taxon>Bacteria</taxon>
        <taxon>Pseudomonadati</taxon>
        <taxon>Pseudomonadota</taxon>
        <taxon>Gammaproteobacteria</taxon>
        <taxon>Enterobacterales</taxon>
        <taxon>Yersiniaceae</taxon>
        <taxon>Yersinia</taxon>
    </lineage>
</organism>
<dbReference type="RefSeq" id="WP_289817927.1">
    <property type="nucleotide sequence ID" value="NZ_JAUEHU010000008.1"/>
</dbReference>
<gene>
    <name evidence="3" type="ORF">QVN42_09985</name>
</gene>
<evidence type="ECO:0000256" key="1">
    <source>
        <dbReference type="ARBA" id="ARBA00004167"/>
    </source>
</evidence>
<feature type="transmembrane region" description="Helical" evidence="2">
    <location>
        <begin position="12"/>
        <end position="36"/>
    </location>
</feature>
<comment type="caution">
    <text evidence="3">The sequence shown here is derived from an EMBL/GenBank/DDBJ whole genome shotgun (WGS) entry which is preliminary data.</text>
</comment>